<dbReference type="GeneID" id="303304050"/>
<keyword evidence="2" id="KW-1185">Reference proteome</keyword>
<dbReference type="EMBL" id="BMKX01000003">
    <property type="protein sequence ID" value="GGJ58732.1"/>
    <property type="molecule type" value="Genomic_DNA"/>
</dbReference>
<proteinExistence type="predicted"/>
<evidence type="ECO:0000313" key="2">
    <source>
        <dbReference type="Proteomes" id="UP000606115"/>
    </source>
</evidence>
<gene>
    <name evidence="1" type="ORF">GCM10007173_16830</name>
</gene>
<name>A0ABQ2DI99_9MICC</name>
<accession>A0ABQ2DI99</accession>
<reference evidence="2" key="1">
    <citation type="journal article" date="2019" name="Int. J. Syst. Evol. Microbiol.">
        <title>The Global Catalogue of Microorganisms (GCM) 10K type strain sequencing project: providing services to taxonomists for standard genome sequencing and annotation.</title>
        <authorList>
            <consortium name="The Broad Institute Genomics Platform"/>
            <consortium name="The Broad Institute Genome Sequencing Center for Infectious Disease"/>
            <person name="Wu L."/>
            <person name="Ma J."/>
        </authorList>
    </citation>
    <scope>NUCLEOTIDE SEQUENCE [LARGE SCALE GENOMIC DNA]</scope>
    <source>
        <strain evidence="2">CGMCC 1.3685</strain>
    </source>
</reference>
<organism evidence="1 2">
    <name type="scientific">Glutamicibacter ardleyensis</name>
    <dbReference type="NCBI Taxonomy" id="225894"/>
    <lineage>
        <taxon>Bacteria</taxon>
        <taxon>Bacillati</taxon>
        <taxon>Actinomycetota</taxon>
        <taxon>Actinomycetes</taxon>
        <taxon>Micrococcales</taxon>
        <taxon>Micrococcaceae</taxon>
        <taxon>Glutamicibacter</taxon>
    </lineage>
</organism>
<dbReference type="RefSeq" id="WP_188685021.1">
    <property type="nucleotide sequence ID" value="NZ_BMKX01000003.1"/>
</dbReference>
<protein>
    <recommendedName>
        <fullName evidence="3">Beta-lactamase-related domain-containing protein</fullName>
    </recommendedName>
</protein>
<evidence type="ECO:0000313" key="1">
    <source>
        <dbReference type="EMBL" id="GGJ58732.1"/>
    </source>
</evidence>
<sequence length="134" mass="14893">MIDLPVATRQPYPSKNPWYDVSQYLAGGLTPYADQSVIACADGNFVHYSFHIAIDRTFVDPDFVYLFRSMHKSFRVAANAKATAWFNLGAKSDPHGVEFGTSGWIALPVWRSQGITLADYGMVFLNLTAARSKP</sequence>
<comment type="caution">
    <text evidence="1">The sequence shown here is derived from an EMBL/GenBank/DDBJ whole genome shotgun (WGS) entry which is preliminary data.</text>
</comment>
<dbReference type="Proteomes" id="UP000606115">
    <property type="component" value="Unassembled WGS sequence"/>
</dbReference>
<evidence type="ECO:0008006" key="3">
    <source>
        <dbReference type="Google" id="ProtNLM"/>
    </source>
</evidence>